<dbReference type="Proteomes" id="UP000515734">
    <property type="component" value="Chromosome"/>
</dbReference>
<name>A0A6S6P8K9_9MYCO</name>
<feature type="transmembrane region" description="Helical" evidence="1">
    <location>
        <begin position="28"/>
        <end position="46"/>
    </location>
</feature>
<protein>
    <submittedName>
        <fullName evidence="2">Uncharacterized protein</fullName>
    </submittedName>
</protein>
<dbReference type="EMBL" id="AP023287">
    <property type="protein sequence ID" value="BCI54994.1"/>
    <property type="molecule type" value="Genomic_DNA"/>
</dbReference>
<keyword evidence="1" id="KW-0472">Membrane</keyword>
<evidence type="ECO:0000313" key="2">
    <source>
        <dbReference type="EMBL" id="BCI54994.1"/>
    </source>
</evidence>
<sequence length="47" mass="5662">MEWFVEGTAEMYVAWREDWKLYRISRRAWLVTGLYVAAVIALLVWVI</sequence>
<dbReference type="AlphaFoldDB" id="A0A6S6P8K9"/>
<gene>
    <name evidence="2" type="ORF">NIIDNTM18_42720</name>
</gene>
<evidence type="ECO:0000313" key="3">
    <source>
        <dbReference type="Proteomes" id="UP000515734"/>
    </source>
</evidence>
<reference evidence="2 3" key="1">
    <citation type="submission" date="2020-07" db="EMBL/GenBank/DDBJ databases">
        <title>Complete genome sequence of Mycolicibacterium litorale like strain isolated from cardiac implantable electronic device infection.</title>
        <authorList>
            <person name="Fukano H."/>
            <person name="Miyama H."/>
            <person name="Hoshino Y."/>
        </authorList>
    </citation>
    <scope>NUCLEOTIDE SEQUENCE [LARGE SCALE GENOMIC DNA]</scope>
    <source>
        <strain evidence="2 3">NIIDNTM18</strain>
    </source>
</reference>
<organism evidence="2 3">
    <name type="scientific">Mycolicibacterium litorale</name>
    <dbReference type="NCBI Taxonomy" id="758802"/>
    <lineage>
        <taxon>Bacteria</taxon>
        <taxon>Bacillati</taxon>
        <taxon>Actinomycetota</taxon>
        <taxon>Actinomycetes</taxon>
        <taxon>Mycobacteriales</taxon>
        <taxon>Mycobacteriaceae</taxon>
        <taxon>Mycolicibacterium</taxon>
    </lineage>
</organism>
<evidence type="ECO:0000256" key="1">
    <source>
        <dbReference type="SAM" id="Phobius"/>
    </source>
</evidence>
<keyword evidence="1" id="KW-0812">Transmembrane</keyword>
<keyword evidence="1" id="KW-1133">Transmembrane helix</keyword>
<accession>A0A6S6P8K9</accession>
<proteinExistence type="predicted"/>